<dbReference type="InterPro" id="IPR001623">
    <property type="entry name" value="DnaJ_domain"/>
</dbReference>
<dbReference type="Gene3D" id="3.30.160.60">
    <property type="entry name" value="Classic Zinc Finger"/>
    <property type="match status" value="1"/>
</dbReference>
<dbReference type="InterPro" id="IPR003604">
    <property type="entry name" value="Matrin/U1-like-C_Znf_C2H2"/>
</dbReference>
<keyword evidence="7" id="KW-1185">Reference proteome</keyword>
<dbReference type="SMART" id="SM00355">
    <property type="entry name" value="ZnF_C2H2"/>
    <property type="match status" value="2"/>
</dbReference>
<dbReference type="Pfam" id="PF00226">
    <property type="entry name" value="DnaJ"/>
    <property type="match status" value="1"/>
</dbReference>
<feature type="compositionally biased region" description="Basic and acidic residues" evidence="5">
    <location>
        <begin position="290"/>
        <end position="309"/>
    </location>
</feature>
<dbReference type="InterPro" id="IPR006840">
    <property type="entry name" value="ChaC"/>
</dbReference>
<dbReference type="InterPro" id="IPR054076">
    <property type="entry name" value="ZUO1-like_ZHD"/>
</dbReference>
<dbReference type="STRING" id="1230383.M5E7L1"/>
<proteinExistence type="predicted"/>
<dbReference type="PANTHER" id="PTHR44029:SF1">
    <property type="entry name" value="DNAJ HOMOLOG SUBFAMILY C MEMBER 21"/>
    <property type="match status" value="1"/>
</dbReference>
<feature type="region of interest" description="Disordered" evidence="5">
    <location>
        <begin position="424"/>
        <end position="484"/>
    </location>
</feature>
<dbReference type="PANTHER" id="PTHR44029">
    <property type="entry name" value="DNAJ HOMOLOG SUBFAMILY C MEMBER 21"/>
    <property type="match status" value="1"/>
</dbReference>
<dbReference type="PROSITE" id="PS50157">
    <property type="entry name" value="ZINC_FINGER_C2H2_2"/>
    <property type="match status" value="1"/>
</dbReference>
<dbReference type="InterPro" id="IPR013087">
    <property type="entry name" value="Znf_C2H2_type"/>
</dbReference>
<evidence type="ECO:0000256" key="4">
    <source>
        <dbReference type="ARBA" id="ARBA00023239"/>
    </source>
</evidence>
<evidence type="ECO:0000256" key="2">
    <source>
        <dbReference type="ARBA" id="ARBA00022771"/>
    </source>
</evidence>
<keyword evidence="1" id="KW-0479">Metal-binding</keyword>
<evidence type="ECO:0000256" key="5">
    <source>
        <dbReference type="SAM" id="MobiDB-lite"/>
    </source>
</evidence>
<dbReference type="VEuPathDB" id="FungiDB:MSYG_0024"/>
<keyword evidence="4" id="KW-0456">Lyase</keyword>
<dbReference type="InterPro" id="IPR013024">
    <property type="entry name" value="GGCT-like"/>
</dbReference>
<gene>
    <name evidence="6" type="ORF">MSYG_0024</name>
</gene>
<reference evidence="7" key="1">
    <citation type="journal article" date="2017" name="Nucleic Acids Res.">
        <title>Proteogenomics produces comprehensive and highly accurate protein-coding gene annotation in a complete genome assembly of Malassezia sympodialis.</title>
        <authorList>
            <person name="Zhu Y."/>
            <person name="Engstroem P.G."/>
            <person name="Tellgren-Roth C."/>
            <person name="Baudo C.D."/>
            <person name="Kennell J.C."/>
            <person name="Sun S."/>
            <person name="Billmyre R.B."/>
            <person name="Schroeder M.S."/>
            <person name="Andersson A."/>
            <person name="Holm T."/>
            <person name="Sigurgeirsson B."/>
            <person name="Wu G."/>
            <person name="Sankaranarayanan S.R."/>
            <person name="Siddharthan R."/>
            <person name="Sanyal K."/>
            <person name="Lundeberg J."/>
            <person name="Nystedt B."/>
            <person name="Boekhout T."/>
            <person name="Dawson T.L. Jr."/>
            <person name="Heitman J."/>
            <person name="Scheynius A."/>
            <person name="Lehtioe J."/>
        </authorList>
    </citation>
    <scope>NUCLEOTIDE SEQUENCE [LARGE SCALE GENOMIC DNA]</scope>
    <source>
        <strain evidence="7">ATCC 42132</strain>
    </source>
</reference>
<evidence type="ECO:0000256" key="3">
    <source>
        <dbReference type="ARBA" id="ARBA00022833"/>
    </source>
</evidence>
<name>M5E7L1_MALS4</name>
<feature type="region of interest" description="Disordered" evidence="5">
    <location>
        <begin position="709"/>
        <end position="734"/>
    </location>
</feature>
<dbReference type="GO" id="GO:0008270">
    <property type="term" value="F:zinc ion binding"/>
    <property type="evidence" value="ECO:0007669"/>
    <property type="project" value="UniProtKB-KW"/>
</dbReference>
<feature type="compositionally biased region" description="Low complexity" evidence="5">
    <location>
        <begin position="276"/>
        <end position="289"/>
    </location>
</feature>
<evidence type="ECO:0000313" key="7">
    <source>
        <dbReference type="Proteomes" id="UP000186303"/>
    </source>
</evidence>
<dbReference type="PRINTS" id="PR00625">
    <property type="entry name" value="JDOMAIN"/>
</dbReference>
<evidence type="ECO:0000256" key="1">
    <source>
        <dbReference type="ARBA" id="ARBA00022723"/>
    </source>
</evidence>
<dbReference type="PROSITE" id="PS00028">
    <property type="entry name" value="ZINC_FINGER_C2H2_1"/>
    <property type="match status" value="2"/>
</dbReference>
<feature type="compositionally biased region" description="Low complexity" evidence="5">
    <location>
        <begin position="455"/>
        <end position="477"/>
    </location>
</feature>
<protein>
    <submittedName>
        <fullName evidence="6">Similar to S.cerevisiae protein JJJ1 (Co-chaperone that stimulates the ATPase activity of Ssa1p)</fullName>
    </submittedName>
</protein>
<dbReference type="Gene3D" id="3.10.490.10">
    <property type="entry name" value="Gamma-glutamyl cyclotransferase-like"/>
    <property type="match status" value="1"/>
</dbReference>
<sequence length="766" mass="86824">MGAKPSSEAAPEDTFVDYYELLEVEQTDSADAIRKSYRRLALRMHPDKNPGQEEEAKKRFVKLQEAYEVLSDEQERAWYDQNRERLIHGIEEEEDDDDVDAKFQLFRSGGAAPKAATMAAGVGVSHLLRFYAPSLAKDFSDSSTSFFGTYRRLFERLAEEDMVAAPYPGETHTGDLAAPWRDDQRMYPSFGHPTTDYTSGTEPVRLFYQFWTQFSSRKSFAWKDQHDLRDAPDRRVKRLMEKDNKRARDAARKEYNDAIRGLASFIRRRDPRHKAFQAQQQAGVSAAAQAEREEWRRAEAAKRQEEKRAQAASFRAQSWQMAEAPTTEWDDFGSGEELDAQAQEDDEGDLSDDSLEGDEPFWDCVACNKRFQSEAAWSNHERSKKHKKEVQRLKREMLEDDLALKDITQDTAALKVSDQGLVPEQAVDAEPTHAANVDEESSRKKDKKRKKQAKKMQAAMEDTLRSDAGASSSSEISFPHESHSQHEMRLQKIYEILPHLRDLPSYAKRPPGSFDIFGYGSIIFKPPPHVISYTPGYIQGFVRRFAQHSVDHRGTPERPGRVVTLVSADHWHSLPGADDAPEGDIVWGISYTIDPAHADEVRAYLDDREKNGYTPMWAPILGYYGTSEEPQVLVPEALVYVGLPDNEAFVGPQPLDELAERIHTCHGPSGPNHEYLLRLAEAVRILTPESKDNHLFSLEEKVLALKAQEEPLASRKPRRKPKAKPPSGTEVCNQCHASFPSRSKLFQHVHEQGHALASGHGARGKK</sequence>
<dbReference type="GO" id="GO:0005737">
    <property type="term" value="C:cytoplasm"/>
    <property type="evidence" value="ECO:0007669"/>
    <property type="project" value="TreeGrafter"/>
</dbReference>
<dbReference type="Gene3D" id="1.10.287.110">
    <property type="entry name" value="DnaJ domain"/>
    <property type="match status" value="1"/>
</dbReference>
<dbReference type="OrthoDB" id="5894at2759"/>
<dbReference type="InterPro" id="IPR051964">
    <property type="entry name" value="Chaperone_stress_response"/>
</dbReference>
<dbReference type="SUPFAM" id="SSF57667">
    <property type="entry name" value="beta-beta-alpha zinc fingers"/>
    <property type="match status" value="1"/>
</dbReference>
<feature type="compositionally biased region" description="Basic residues" evidence="5">
    <location>
        <begin position="444"/>
        <end position="454"/>
    </location>
</feature>
<dbReference type="GO" id="GO:0006751">
    <property type="term" value="P:glutathione catabolic process"/>
    <property type="evidence" value="ECO:0007669"/>
    <property type="project" value="InterPro"/>
</dbReference>
<dbReference type="RefSeq" id="XP_018739770.1">
    <property type="nucleotide sequence ID" value="XM_018886280.1"/>
</dbReference>
<dbReference type="SMART" id="SM00271">
    <property type="entry name" value="DnaJ"/>
    <property type="match status" value="1"/>
</dbReference>
<dbReference type="InterPro" id="IPR022755">
    <property type="entry name" value="Znf_C2H2_jaz"/>
</dbReference>
<dbReference type="InterPro" id="IPR036236">
    <property type="entry name" value="Znf_C2H2_sf"/>
</dbReference>
<keyword evidence="3" id="KW-0862">Zinc</keyword>
<dbReference type="PROSITE" id="PS50076">
    <property type="entry name" value="DNAJ_2"/>
    <property type="match status" value="1"/>
</dbReference>
<dbReference type="GO" id="GO:0061928">
    <property type="term" value="F:glutathione specific gamma-glutamylcyclotransferase activity"/>
    <property type="evidence" value="ECO:0007669"/>
    <property type="project" value="InterPro"/>
</dbReference>
<accession>M5E7L1</accession>
<dbReference type="InterPro" id="IPR018253">
    <property type="entry name" value="DnaJ_domain_CS"/>
</dbReference>
<dbReference type="HOGENOM" id="CLU_009539_0_0_1"/>
<dbReference type="Pfam" id="PF04752">
    <property type="entry name" value="ChaC"/>
    <property type="match status" value="1"/>
</dbReference>
<dbReference type="Pfam" id="PF21884">
    <property type="entry name" value="ZUO1-like_ZHD"/>
    <property type="match status" value="1"/>
</dbReference>
<dbReference type="PROSITE" id="PS00636">
    <property type="entry name" value="DNAJ_1"/>
    <property type="match status" value="1"/>
</dbReference>
<dbReference type="Proteomes" id="UP000186303">
    <property type="component" value="Chromosome 1"/>
</dbReference>
<dbReference type="CDD" id="cd06661">
    <property type="entry name" value="GGCT_like"/>
    <property type="match status" value="1"/>
</dbReference>
<keyword evidence="2" id="KW-0863">Zinc-finger</keyword>
<dbReference type="EMBL" id="LT671821">
    <property type="protein sequence ID" value="SHO75692.1"/>
    <property type="molecule type" value="Genomic_DNA"/>
</dbReference>
<dbReference type="SMART" id="SM00451">
    <property type="entry name" value="ZnF_U1"/>
    <property type="match status" value="1"/>
</dbReference>
<dbReference type="Pfam" id="PF12171">
    <property type="entry name" value="zf-C2H2_jaz"/>
    <property type="match status" value="1"/>
</dbReference>
<organism evidence="6 7">
    <name type="scientific">Malassezia sympodialis (strain ATCC 42132)</name>
    <name type="common">Atopic eczema-associated yeast</name>
    <dbReference type="NCBI Taxonomy" id="1230383"/>
    <lineage>
        <taxon>Eukaryota</taxon>
        <taxon>Fungi</taxon>
        <taxon>Dikarya</taxon>
        <taxon>Basidiomycota</taxon>
        <taxon>Ustilaginomycotina</taxon>
        <taxon>Malasseziomycetes</taxon>
        <taxon>Malasseziales</taxon>
        <taxon>Malasseziaceae</taxon>
        <taxon>Malassezia</taxon>
    </lineage>
</organism>
<dbReference type="SUPFAM" id="SSF46565">
    <property type="entry name" value="Chaperone J-domain"/>
    <property type="match status" value="1"/>
</dbReference>
<dbReference type="OMA" id="ANKIFHK"/>
<dbReference type="AlphaFoldDB" id="M5E7L1"/>
<feature type="region of interest" description="Disordered" evidence="5">
    <location>
        <begin position="272"/>
        <end position="333"/>
    </location>
</feature>
<dbReference type="GO" id="GO:0003676">
    <property type="term" value="F:nucleic acid binding"/>
    <property type="evidence" value="ECO:0007669"/>
    <property type="project" value="InterPro"/>
</dbReference>
<evidence type="ECO:0000313" key="6">
    <source>
        <dbReference type="EMBL" id="SHO75692.1"/>
    </source>
</evidence>
<dbReference type="CDD" id="cd06257">
    <property type="entry name" value="DnaJ"/>
    <property type="match status" value="1"/>
</dbReference>
<dbReference type="InterPro" id="IPR036869">
    <property type="entry name" value="J_dom_sf"/>
</dbReference>
<dbReference type="KEGG" id="msym:MSY001_1170"/>